<evidence type="ECO:0000313" key="2">
    <source>
        <dbReference type="Proteomes" id="UP000286716"/>
    </source>
</evidence>
<protein>
    <submittedName>
        <fullName evidence="1">Uncharacterized protein</fullName>
    </submittedName>
</protein>
<organism evidence="1 2">
    <name type="scientific">Amycolatopsis balhimycina DSM 5908</name>
    <dbReference type="NCBI Taxonomy" id="1081091"/>
    <lineage>
        <taxon>Bacteria</taxon>
        <taxon>Bacillati</taxon>
        <taxon>Actinomycetota</taxon>
        <taxon>Actinomycetes</taxon>
        <taxon>Pseudonocardiales</taxon>
        <taxon>Pseudonocardiaceae</taxon>
        <taxon>Amycolatopsis</taxon>
    </lineage>
</organism>
<dbReference type="Proteomes" id="UP000286716">
    <property type="component" value="Unassembled WGS sequence"/>
</dbReference>
<evidence type="ECO:0000313" key="1">
    <source>
        <dbReference type="EMBL" id="RSM42716.1"/>
    </source>
</evidence>
<keyword evidence="2" id="KW-1185">Reference proteome</keyword>
<name>A0A428WI41_AMYBA</name>
<gene>
    <name evidence="1" type="ORF">DMA12_21085</name>
</gene>
<reference evidence="1 2" key="1">
    <citation type="submission" date="2018-05" db="EMBL/GenBank/DDBJ databases">
        <title>Evolution of GPA BGCs.</title>
        <authorList>
            <person name="Waglechner N."/>
            <person name="Wright G.D."/>
        </authorList>
    </citation>
    <scope>NUCLEOTIDE SEQUENCE [LARGE SCALE GENOMIC DNA]</scope>
    <source>
        <strain evidence="1 2">DSM 5908</strain>
    </source>
</reference>
<accession>A0A428WI41</accession>
<dbReference type="EMBL" id="QHHU01000028">
    <property type="protein sequence ID" value="RSM42716.1"/>
    <property type="molecule type" value="Genomic_DNA"/>
</dbReference>
<comment type="caution">
    <text evidence="1">The sequence shown here is derived from an EMBL/GenBank/DDBJ whole genome shotgun (WGS) entry which is preliminary data.</text>
</comment>
<proteinExistence type="predicted"/>
<dbReference type="AlphaFoldDB" id="A0A428WI41"/>
<sequence>MAGMTEQLTRHGTIDQIVYRWSPRSLTGKRGVGPVATSLDAEALRVWDGRLGKLVWATGDDGETEPQHGFVFFAAGEQYALLRKIPVADDEGRAGSTLAHVLTCRALTTPEALGLTYWEGWAGDAAELPEDGVLPVLDGPELGRWAEYGLYQLRERVAQLPPEALTCLLGAVLENPVDDLTVTAAAAPPLELVCALADILGEEPGRPWTFATHEAADTAAGLPRVVFLAHNQFSTRGSARRRVRLDTAAAAPAAASPVVAAIVARYLRSGVDGVARLRPPEPLSGPKSVAVWAKSVQYAPGVLADAADLLRRMIDGGLSDTEQQVVVSGRIDEHLVAAVGRLPDSTLVRAARAQAGTKTAEDLARRAVRELAVRVATGRLAPETRLDETGLVFDEPLIVSVLGQEGLLPTGTAGLTGFLRAVGRFGGLSHGGRLALAHGVEEIPAANLLHWLDRTDDIEPEVATHVLAVLTERKESSRDRRDALDVFLNRHGLVQAVTRLAPVDQEPAVRHFAALVEIVLGKSATRARTMAEVLERLGPDPAPALLRALWLAAGRGRARRLAEQRIAALYFQSNDVAGPRGSAAGRRTW</sequence>